<dbReference type="InterPro" id="IPR036196">
    <property type="entry name" value="Ptyr_pPase_sf"/>
</dbReference>
<sequence length="143" mass="15869">MNNKPLVLFLCTGNSCRSQMAEGFLRSLAGDRFDVLSAGTSPASSVHPLAVEVMAERGVDISDQQPQDSADYLGRISVRHLIIVCAGANETCPRIFPGMLNRHFWPFDDPASFEGAPEAVLERFRTVRDEIETRITDWLEDEA</sequence>
<dbReference type="PANTHER" id="PTHR43428:SF1">
    <property type="entry name" value="ARSENATE REDUCTASE"/>
    <property type="match status" value="1"/>
</dbReference>
<keyword evidence="3" id="KW-0808">Transferase</keyword>
<comment type="caution">
    <text evidence="3">The sequence shown here is derived from an EMBL/GenBank/DDBJ whole genome shotgun (WGS) entry which is preliminary data.</text>
</comment>
<feature type="domain" description="Phosphotyrosine protein phosphatase I" evidence="2">
    <location>
        <begin position="5"/>
        <end position="141"/>
    </location>
</feature>
<accession>A0A5C5VC98</accession>
<dbReference type="Proteomes" id="UP000316714">
    <property type="component" value="Unassembled WGS sequence"/>
</dbReference>
<dbReference type="SUPFAM" id="SSF52788">
    <property type="entry name" value="Phosphotyrosine protein phosphatases I"/>
    <property type="match status" value="1"/>
</dbReference>
<dbReference type="InterPro" id="IPR023485">
    <property type="entry name" value="Ptyr_pPase"/>
</dbReference>
<name>A0A5C5VC98_9BACT</name>
<dbReference type="PANTHER" id="PTHR43428">
    <property type="entry name" value="ARSENATE REDUCTASE"/>
    <property type="match status" value="1"/>
</dbReference>
<dbReference type="AlphaFoldDB" id="A0A5C5VC98"/>
<evidence type="ECO:0000259" key="2">
    <source>
        <dbReference type="SMART" id="SM00226"/>
    </source>
</evidence>
<proteinExistence type="predicted"/>
<evidence type="ECO:0000313" key="4">
    <source>
        <dbReference type="Proteomes" id="UP000316714"/>
    </source>
</evidence>
<dbReference type="GO" id="GO:0046685">
    <property type="term" value="P:response to arsenic-containing substance"/>
    <property type="evidence" value="ECO:0007669"/>
    <property type="project" value="UniProtKB-KW"/>
</dbReference>
<dbReference type="RefSeq" id="WP_146562950.1">
    <property type="nucleotide sequence ID" value="NZ_SIHJ01000001.1"/>
</dbReference>
<reference evidence="3 4" key="1">
    <citation type="submission" date="2019-02" db="EMBL/GenBank/DDBJ databases">
        <title>Deep-cultivation of Planctomycetes and their phenomic and genomic characterization uncovers novel biology.</title>
        <authorList>
            <person name="Wiegand S."/>
            <person name="Jogler M."/>
            <person name="Boedeker C."/>
            <person name="Pinto D."/>
            <person name="Vollmers J."/>
            <person name="Rivas-Marin E."/>
            <person name="Kohn T."/>
            <person name="Peeters S.H."/>
            <person name="Heuer A."/>
            <person name="Rast P."/>
            <person name="Oberbeckmann S."/>
            <person name="Bunk B."/>
            <person name="Jeske O."/>
            <person name="Meyerdierks A."/>
            <person name="Storesund J.E."/>
            <person name="Kallscheuer N."/>
            <person name="Luecker S."/>
            <person name="Lage O.M."/>
            <person name="Pohl T."/>
            <person name="Merkel B.J."/>
            <person name="Hornburger P."/>
            <person name="Mueller R.-W."/>
            <person name="Bruemmer F."/>
            <person name="Labrenz M."/>
            <person name="Spormann A.M."/>
            <person name="Op Den Camp H."/>
            <person name="Overmann J."/>
            <person name="Amann R."/>
            <person name="Jetten M.S.M."/>
            <person name="Mascher T."/>
            <person name="Medema M.H."/>
            <person name="Devos D.P."/>
            <person name="Kaster A.-K."/>
            <person name="Ovreas L."/>
            <person name="Rohde M."/>
            <person name="Galperin M.Y."/>
            <person name="Jogler C."/>
        </authorList>
    </citation>
    <scope>NUCLEOTIDE SEQUENCE [LARGE SCALE GENOMIC DNA]</scope>
    <source>
        <strain evidence="3 4">KOR34</strain>
    </source>
</reference>
<evidence type="ECO:0000256" key="1">
    <source>
        <dbReference type="ARBA" id="ARBA00022849"/>
    </source>
</evidence>
<dbReference type="EMBL" id="SIHJ01000001">
    <property type="protein sequence ID" value="TWT36214.1"/>
    <property type="molecule type" value="Genomic_DNA"/>
</dbReference>
<protein>
    <submittedName>
        <fullName evidence="3">Arsenate-mycothiol transferase ArsC1</fullName>
        <ecNumber evidence="3">2.8.4.2</ecNumber>
    </submittedName>
</protein>
<gene>
    <name evidence="3" type="primary">arsC1</name>
    <name evidence="3" type="ORF">KOR34_11150</name>
</gene>
<dbReference type="Pfam" id="PF01451">
    <property type="entry name" value="LMWPc"/>
    <property type="match status" value="1"/>
</dbReference>
<keyword evidence="4" id="KW-1185">Reference proteome</keyword>
<keyword evidence="1" id="KW-0059">Arsenical resistance</keyword>
<organism evidence="3 4">
    <name type="scientific">Posidoniimonas corsicana</name>
    <dbReference type="NCBI Taxonomy" id="1938618"/>
    <lineage>
        <taxon>Bacteria</taxon>
        <taxon>Pseudomonadati</taxon>
        <taxon>Planctomycetota</taxon>
        <taxon>Planctomycetia</taxon>
        <taxon>Pirellulales</taxon>
        <taxon>Lacipirellulaceae</taxon>
        <taxon>Posidoniimonas</taxon>
    </lineage>
</organism>
<dbReference type="OrthoDB" id="9784339at2"/>
<evidence type="ECO:0000313" key="3">
    <source>
        <dbReference type="EMBL" id="TWT36214.1"/>
    </source>
</evidence>
<dbReference type="Gene3D" id="3.40.50.2300">
    <property type="match status" value="1"/>
</dbReference>
<dbReference type="SMART" id="SM00226">
    <property type="entry name" value="LMWPc"/>
    <property type="match status" value="1"/>
</dbReference>
<dbReference type="CDD" id="cd16345">
    <property type="entry name" value="LMWP_ArsC"/>
    <property type="match status" value="1"/>
</dbReference>
<dbReference type="GO" id="GO:0102100">
    <property type="term" value="F:mycothiol-arsenate ligase activity"/>
    <property type="evidence" value="ECO:0007669"/>
    <property type="project" value="UniProtKB-EC"/>
</dbReference>
<dbReference type="EC" id="2.8.4.2" evidence="3"/>